<protein>
    <submittedName>
        <fullName evidence="9">SH3 domain-containing protein</fullName>
    </submittedName>
</protein>
<dbReference type="PANTHER" id="PTHR32178:SF6">
    <property type="entry name" value="IG-LIKE DOMAIN-CONTAINING PROTEIN"/>
    <property type="match status" value="1"/>
</dbReference>
<evidence type="ECO:0000256" key="7">
    <source>
        <dbReference type="SAM" id="SignalP"/>
    </source>
</evidence>
<evidence type="ECO:0000313" key="9">
    <source>
        <dbReference type="WBParaSite" id="Pan_g8111.t1"/>
    </source>
</evidence>
<evidence type="ECO:0000256" key="2">
    <source>
        <dbReference type="ARBA" id="ARBA00022692"/>
    </source>
</evidence>
<evidence type="ECO:0000256" key="1">
    <source>
        <dbReference type="ARBA" id="ARBA00004479"/>
    </source>
</evidence>
<keyword evidence="2" id="KW-0812">Transmembrane</keyword>
<comment type="subcellular location">
    <subcellularLocation>
        <location evidence="1">Membrane</location>
        <topology evidence="1">Single-pass type I membrane protein</topology>
    </subcellularLocation>
</comment>
<sequence length="308" mass="35383">MQLTTFCLLLCGFVINVDAYRKLDIQQNQEKYEKYIKCLEDRLKVTQKLGIRRPFKALIFPRGASIKLSCFECLSPEAESDIEELWKPTDSFIGRAIRVLKDKVRKTIRKLAPDSEDEGLEKVSFRWEYQPPMQGAEWTPAIDLHEPKGLAAKAAKVISGFMSRDKSTVEIGDHYELEVVKANHSMHTGFYRCLRVGRRRQVIEGAYFVDVVTDAVAEVVSETDEAANTKAEGEFITDVNDEAEAVWRSSPWSECNVCDDGEGEQRRRIECIIEIPSIVPKPRKRWKATMKNEIVRNERTIHAWLKNV</sequence>
<dbReference type="WBParaSite" id="Pan_g8111.t1">
    <property type="protein sequence ID" value="Pan_g8111.t1"/>
    <property type="gene ID" value="Pan_g8111"/>
</dbReference>
<evidence type="ECO:0000256" key="4">
    <source>
        <dbReference type="ARBA" id="ARBA00022989"/>
    </source>
</evidence>
<dbReference type="PANTHER" id="PTHR32178">
    <property type="entry name" value="FAM187"/>
    <property type="match status" value="1"/>
</dbReference>
<evidence type="ECO:0000256" key="6">
    <source>
        <dbReference type="ARBA" id="ARBA00023180"/>
    </source>
</evidence>
<keyword evidence="3 7" id="KW-0732">Signal</keyword>
<proteinExistence type="predicted"/>
<keyword evidence="5" id="KW-0472">Membrane</keyword>
<reference evidence="9" key="2">
    <citation type="submission" date="2020-10" db="UniProtKB">
        <authorList>
            <consortium name="WormBaseParasite"/>
        </authorList>
    </citation>
    <scope>IDENTIFICATION</scope>
</reference>
<feature type="chain" id="PRO_5028865655" evidence="7">
    <location>
        <begin position="20"/>
        <end position="308"/>
    </location>
</feature>
<organism evidence="8 9">
    <name type="scientific">Panagrellus redivivus</name>
    <name type="common">Microworm</name>
    <dbReference type="NCBI Taxonomy" id="6233"/>
    <lineage>
        <taxon>Eukaryota</taxon>
        <taxon>Metazoa</taxon>
        <taxon>Ecdysozoa</taxon>
        <taxon>Nematoda</taxon>
        <taxon>Chromadorea</taxon>
        <taxon>Rhabditida</taxon>
        <taxon>Tylenchina</taxon>
        <taxon>Panagrolaimomorpha</taxon>
        <taxon>Panagrolaimoidea</taxon>
        <taxon>Panagrolaimidae</taxon>
        <taxon>Panagrellus</taxon>
    </lineage>
</organism>
<dbReference type="Proteomes" id="UP000492821">
    <property type="component" value="Unassembled WGS sequence"/>
</dbReference>
<dbReference type="InterPro" id="IPR039311">
    <property type="entry name" value="FAM187A/B"/>
</dbReference>
<keyword evidence="4" id="KW-1133">Transmembrane helix</keyword>
<keyword evidence="8" id="KW-1185">Reference proteome</keyword>
<evidence type="ECO:0000256" key="5">
    <source>
        <dbReference type="ARBA" id="ARBA00023136"/>
    </source>
</evidence>
<name>A0A7E4W7V4_PANRE</name>
<dbReference type="AlphaFoldDB" id="A0A7E4W7V4"/>
<dbReference type="GO" id="GO:0016020">
    <property type="term" value="C:membrane"/>
    <property type="evidence" value="ECO:0007669"/>
    <property type="project" value="UniProtKB-SubCell"/>
</dbReference>
<evidence type="ECO:0000256" key="3">
    <source>
        <dbReference type="ARBA" id="ARBA00022729"/>
    </source>
</evidence>
<feature type="signal peptide" evidence="7">
    <location>
        <begin position="1"/>
        <end position="19"/>
    </location>
</feature>
<accession>A0A7E4W7V4</accession>
<reference evidence="8" key="1">
    <citation type="journal article" date="2013" name="Genetics">
        <title>The draft genome and transcriptome of Panagrellus redivivus are shaped by the harsh demands of a free-living lifestyle.</title>
        <authorList>
            <person name="Srinivasan J."/>
            <person name="Dillman A.R."/>
            <person name="Macchietto M.G."/>
            <person name="Heikkinen L."/>
            <person name="Lakso M."/>
            <person name="Fracchia K.M."/>
            <person name="Antoshechkin I."/>
            <person name="Mortazavi A."/>
            <person name="Wong G."/>
            <person name="Sternberg P.W."/>
        </authorList>
    </citation>
    <scope>NUCLEOTIDE SEQUENCE [LARGE SCALE GENOMIC DNA]</scope>
    <source>
        <strain evidence="8">MT8872</strain>
    </source>
</reference>
<keyword evidence="6" id="KW-0325">Glycoprotein</keyword>
<evidence type="ECO:0000313" key="8">
    <source>
        <dbReference type="Proteomes" id="UP000492821"/>
    </source>
</evidence>